<accession>E9SGH4</accession>
<dbReference type="InterPro" id="IPR050328">
    <property type="entry name" value="Dev_Immune_Receptor"/>
</dbReference>
<keyword evidence="4" id="KW-1185">Reference proteome</keyword>
<dbReference type="RefSeq" id="WP_002852505.1">
    <property type="nucleotide sequence ID" value="NZ_ADKM02000123.1"/>
</dbReference>
<evidence type="ECO:0000313" key="4">
    <source>
        <dbReference type="Proteomes" id="UP000004259"/>
    </source>
</evidence>
<dbReference type="Pfam" id="PF03382">
    <property type="entry name" value="DUF285"/>
    <property type="match status" value="3"/>
</dbReference>
<protein>
    <submittedName>
        <fullName evidence="3">Fibronectin type III domain protein</fullName>
    </submittedName>
</protein>
<comment type="caution">
    <text evidence="3">The sequence shown here is derived from an EMBL/GenBank/DDBJ whole genome shotgun (WGS) entry which is preliminary data.</text>
</comment>
<dbReference type="Proteomes" id="UP000004259">
    <property type="component" value="Unassembled WGS sequence"/>
</dbReference>
<reference evidence="3 4" key="1">
    <citation type="submission" date="2011-02" db="EMBL/GenBank/DDBJ databases">
        <authorList>
            <person name="Nelson K.E."/>
            <person name="Sutton G."/>
            <person name="Torralba M."/>
            <person name="Durkin S."/>
            <person name="Harkins D."/>
            <person name="Montgomery R."/>
            <person name="Ziemer C."/>
            <person name="Klaassens E."/>
            <person name="Ocuiv P."/>
            <person name="Morrison M."/>
        </authorList>
    </citation>
    <scope>NUCLEOTIDE SEQUENCE [LARGE SCALE GENOMIC DNA]</scope>
    <source>
        <strain evidence="3 4">8</strain>
    </source>
</reference>
<dbReference type="NCBIfam" id="TIGR02167">
    <property type="entry name" value="Liste_lipo_26"/>
    <property type="match status" value="11"/>
</dbReference>
<dbReference type="Gene3D" id="3.80.10.10">
    <property type="entry name" value="Ribonuclease Inhibitor"/>
    <property type="match status" value="2"/>
</dbReference>
<evidence type="ECO:0000256" key="2">
    <source>
        <dbReference type="SAM" id="SignalP"/>
    </source>
</evidence>
<name>E9SGH4_RUMAL</name>
<dbReference type="EMBL" id="ADKM02000123">
    <property type="protein sequence ID" value="EGC01673.1"/>
    <property type="molecule type" value="Genomic_DNA"/>
</dbReference>
<evidence type="ECO:0000256" key="1">
    <source>
        <dbReference type="ARBA" id="ARBA00022729"/>
    </source>
</evidence>
<gene>
    <name evidence="3" type="ORF">CUS_6393</name>
</gene>
<keyword evidence="1 2" id="KW-0732">Signal</keyword>
<dbReference type="PANTHER" id="PTHR24373">
    <property type="entry name" value="SLIT RELATED LEUCINE-RICH REPEAT NEURONAL PROTEIN"/>
    <property type="match status" value="1"/>
</dbReference>
<dbReference type="PANTHER" id="PTHR24373:SF275">
    <property type="entry name" value="TIR DOMAIN-CONTAINING PROTEIN"/>
    <property type="match status" value="1"/>
</dbReference>
<sequence>MKNKRLAAGLLALAFVFGGAVSNGAPVISQTITAQAGDVINEGCYSYNIQTGEFTIKGKIDGDAIRNFKYKKNVKSVIAEEGTVFPKDCSGLFSEYINCTFMLLSKADTSKVTNMSKMFYYCNYLREIDINGFDTSKVTDMSNMFYCCCNLKWLDLSGFNTSNVTDMSGMFFCCSCELDISRFNTSNVTNMNCMFECCSQQKSLDVSGFDTSKVTNMYRMFSGCHNLTTLDVSGFDTSNVTDMMLMFDSCANLTTLDVSNFDTSNVENMSAMFVSCHNLTTLDVSSFNTSNVTNMSDMFSWCEKLSTLDVSGFDTSKVENMSDMFSWCEKLSTLDVSGFDTSSVINMGGMFCGCSDLTSLDVSGFDTSNVIEMNYMLNNCSGLITLDLSSFDTSKVENMDYMFTGCSNLNTLTLGKNFKSITERASLPNGDGWVNAKDPATIVSGDGEYAVIENNGKNTYKLFGTVKPTYPTNIKVEYSEKYHQIRFTWDKVEGADRYGIAVYMAGKWRIQKQDITDTTYTTPKGLVTGKTYKVAVAARVNGVWDTANAIRNAVTVTVK</sequence>
<proteinExistence type="predicted"/>
<dbReference type="Gene3D" id="2.60.40.10">
    <property type="entry name" value="Immunoglobulins"/>
    <property type="match status" value="1"/>
</dbReference>
<dbReference type="CDD" id="cd00063">
    <property type="entry name" value="FN3"/>
    <property type="match status" value="1"/>
</dbReference>
<dbReference type="InterPro" id="IPR005046">
    <property type="entry name" value="DUF285"/>
</dbReference>
<dbReference type="SUPFAM" id="SSF49265">
    <property type="entry name" value="Fibronectin type III"/>
    <property type="match status" value="1"/>
</dbReference>
<feature type="chain" id="PRO_5038368146" evidence="2">
    <location>
        <begin position="23"/>
        <end position="559"/>
    </location>
</feature>
<dbReference type="SUPFAM" id="SSF52058">
    <property type="entry name" value="L domain-like"/>
    <property type="match status" value="1"/>
</dbReference>
<dbReference type="InterPro" id="IPR032675">
    <property type="entry name" value="LRR_dom_sf"/>
</dbReference>
<dbReference type="InterPro" id="IPR036116">
    <property type="entry name" value="FN3_sf"/>
</dbReference>
<dbReference type="OrthoDB" id="5847479at2"/>
<dbReference type="eggNOG" id="COG4886">
    <property type="taxonomic scope" value="Bacteria"/>
</dbReference>
<dbReference type="InterPro" id="IPR013783">
    <property type="entry name" value="Ig-like_fold"/>
</dbReference>
<dbReference type="AlphaFoldDB" id="E9SGH4"/>
<dbReference type="STRING" id="246199.CUS_6393"/>
<dbReference type="InterPro" id="IPR011889">
    <property type="entry name" value="Liste_lipo_26"/>
</dbReference>
<organism evidence="3 4">
    <name type="scientific">Ruminococcus albus 8</name>
    <dbReference type="NCBI Taxonomy" id="246199"/>
    <lineage>
        <taxon>Bacteria</taxon>
        <taxon>Bacillati</taxon>
        <taxon>Bacillota</taxon>
        <taxon>Clostridia</taxon>
        <taxon>Eubacteriales</taxon>
        <taxon>Oscillospiraceae</taxon>
        <taxon>Ruminococcus</taxon>
    </lineage>
</organism>
<feature type="signal peptide" evidence="2">
    <location>
        <begin position="1"/>
        <end position="22"/>
    </location>
</feature>
<dbReference type="InterPro" id="IPR003961">
    <property type="entry name" value="FN3_dom"/>
</dbReference>
<evidence type="ECO:0000313" key="3">
    <source>
        <dbReference type="EMBL" id="EGC01673.1"/>
    </source>
</evidence>